<gene>
    <name evidence="2" type="ORF">SAMN05920897_1302</name>
</gene>
<dbReference type="EMBL" id="FTMS01000030">
    <property type="protein sequence ID" value="SIR05124.1"/>
    <property type="molecule type" value="Genomic_DNA"/>
</dbReference>
<keyword evidence="1" id="KW-0812">Transmembrane</keyword>
<sequence>MNINTATFPKIILMYFFSAHQFILGFNLAVHFIQGIISNFYITR</sequence>
<feature type="transmembrane region" description="Helical" evidence="1">
    <location>
        <begin position="12"/>
        <end position="37"/>
    </location>
</feature>
<protein>
    <submittedName>
        <fullName evidence="2">Uncharacterized protein</fullName>
    </submittedName>
</protein>
<organism evidence="2 3">
    <name type="scientific">Alkalispirochaeta americana</name>
    <dbReference type="NCBI Taxonomy" id="159291"/>
    <lineage>
        <taxon>Bacteria</taxon>
        <taxon>Pseudomonadati</taxon>
        <taxon>Spirochaetota</taxon>
        <taxon>Spirochaetia</taxon>
        <taxon>Spirochaetales</taxon>
        <taxon>Spirochaetaceae</taxon>
        <taxon>Alkalispirochaeta</taxon>
    </lineage>
</organism>
<dbReference type="Proteomes" id="UP000186400">
    <property type="component" value="Unassembled WGS sequence"/>
</dbReference>
<reference evidence="3" key="1">
    <citation type="submission" date="2017-01" db="EMBL/GenBank/DDBJ databases">
        <authorList>
            <person name="Varghese N."/>
            <person name="Submissions S."/>
        </authorList>
    </citation>
    <scope>NUCLEOTIDE SEQUENCE [LARGE SCALE GENOMIC DNA]</scope>
    <source>
        <strain evidence="3">ASpG1</strain>
    </source>
</reference>
<proteinExistence type="predicted"/>
<evidence type="ECO:0000313" key="2">
    <source>
        <dbReference type="EMBL" id="SIR05124.1"/>
    </source>
</evidence>
<keyword evidence="1" id="KW-1133">Transmembrane helix</keyword>
<keyword evidence="1" id="KW-0472">Membrane</keyword>
<accession>A0A1N6XS14</accession>
<evidence type="ECO:0000256" key="1">
    <source>
        <dbReference type="SAM" id="Phobius"/>
    </source>
</evidence>
<dbReference type="AlphaFoldDB" id="A0A1N6XS14"/>
<evidence type="ECO:0000313" key="3">
    <source>
        <dbReference type="Proteomes" id="UP000186400"/>
    </source>
</evidence>
<name>A0A1N6XS14_9SPIO</name>
<keyword evidence="3" id="KW-1185">Reference proteome</keyword>